<evidence type="ECO:0000256" key="3">
    <source>
        <dbReference type="ARBA" id="ARBA00022679"/>
    </source>
</evidence>
<evidence type="ECO:0000256" key="1">
    <source>
        <dbReference type="ARBA" id="ARBA00001933"/>
    </source>
</evidence>
<dbReference type="InterPro" id="IPR015424">
    <property type="entry name" value="PyrdxlP-dep_Trfase"/>
</dbReference>
<sequence length="437" mass="46439">MSDAGEHVFGFDTRQLHAGQRPDPNTGARAVPIFQTSSYVFEDPESAAAYFNLQEYGNTYSRIMNPTVAVFEERVASLEGGCGAVAFASGIAAQAAALFTLLRPGDHVVASAAVYGGTVNQLKHLLGKMSVTLTWVNPDDVEAWREAVRPDTKAFFAETIGNPSGNVLDIEAVAAVAHEHGLPLIVDNTFATPYLCRPIEWGADIVVHSATKFIGGHGTSIGGVVVESGTFDWSNGRFPVIAEPSAAYHGLRFHETFGTYGYLMKLRAETLRDLGGALSPFNAFLFLQGLETLSLRMRRHVENAATVAAFLDAHDLASRVTYPGLAGSRYKALVEKYLPLGAGAVFSFECAGGRDGGQDLIRGVTLWSHLANVGDAKSLIIHPASTTHRQLGDDELRAAGVAPGSVRLSVGLESAEDLIWDLEQGLAKVAAGRGGAA</sequence>
<keyword evidence="9" id="KW-1185">Reference proteome</keyword>
<evidence type="ECO:0000313" key="8">
    <source>
        <dbReference type="EMBL" id="GLZ78512.1"/>
    </source>
</evidence>
<dbReference type="CDD" id="cd00614">
    <property type="entry name" value="CGS_like"/>
    <property type="match status" value="1"/>
</dbReference>
<dbReference type="RefSeq" id="WP_285663665.1">
    <property type="nucleotide sequence ID" value="NZ_BSTX01000002.1"/>
</dbReference>
<evidence type="ECO:0000256" key="5">
    <source>
        <dbReference type="PIRSR" id="PIRSR001434-2"/>
    </source>
</evidence>
<dbReference type="InterPro" id="IPR054542">
    <property type="entry name" value="Cys_met_metab_PP"/>
</dbReference>
<dbReference type="GO" id="GO:0030170">
    <property type="term" value="F:pyridoxal phosphate binding"/>
    <property type="evidence" value="ECO:0007669"/>
    <property type="project" value="InterPro"/>
</dbReference>
<dbReference type="PANTHER" id="PTHR43797">
    <property type="entry name" value="HOMOCYSTEINE/CYSTEINE SYNTHASE"/>
    <property type="match status" value="1"/>
</dbReference>
<keyword evidence="3" id="KW-0808">Transferase</keyword>
<protein>
    <recommendedName>
        <fullName evidence="10">O-acetylhomoserine sulfhydrylase</fullName>
    </recommendedName>
</protein>
<feature type="region of interest" description="Disordered" evidence="7">
    <location>
        <begin position="1"/>
        <end position="26"/>
    </location>
</feature>
<dbReference type="InterPro" id="IPR015422">
    <property type="entry name" value="PyrdxlP-dep_Trfase_small"/>
</dbReference>
<dbReference type="GO" id="GO:0003961">
    <property type="term" value="F:O-acetylhomoserine aminocarboxypropyltransferase activity"/>
    <property type="evidence" value="ECO:0007669"/>
    <property type="project" value="TreeGrafter"/>
</dbReference>
<dbReference type="GO" id="GO:0006535">
    <property type="term" value="P:cysteine biosynthetic process from serine"/>
    <property type="evidence" value="ECO:0007669"/>
    <property type="project" value="TreeGrafter"/>
</dbReference>
<feature type="modified residue" description="N6-(pyridoxal phosphate)lysine" evidence="5">
    <location>
        <position position="212"/>
    </location>
</feature>
<organism evidence="8 9">
    <name type="scientific">Actinorhabdospora filicis</name>
    <dbReference type="NCBI Taxonomy" id="1785913"/>
    <lineage>
        <taxon>Bacteria</taxon>
        <taxon>Bacillati</taxon>
        <taxon>Actinomycetota</taxon>
        <taxon>Actinomycetes</taxon>
        <taxon>Micromonosporales</taxon>
        <taxon>Micromonosporaceae</taxon>
        <taxon>Actinorhabdospora</taxon>
    </lineage>
</organism>
<dbReference type="Gene3D" id="3.90.1150.10">
    <property type="entry name" value="Aspartate Aminotransferase, domain 1"/>
    <property type="match status" value="1"/>
</dbReference>
<dbReference type="InterPro" id="IPR006235">
    <property type="entry name" value="OAc-hSer/O-AcSer_sulfhydrylase"/>
</dbReference>
<keyword evidence="4 5" id="KW-0663">Pyridoxal phosphate</keyword>
<accession>A0A9W6SMI6</accession>
<dbReference type="NCBIfam" id="TIGR01326">
    <property type="entry name" value="OAH_OAS_sulfhy"/>
    <property type="match status" value="1"/>
</dbReference>
<evidence type="ECO:0000256" key="6">
    <source>
        <dbReference type="RuleBase" id="RU362118"/>
    </source>
</evidence>
<dbReference type="GO" id="GO:0019346">
    <property type="term" value="P:transsulfuration"/>
    <property type="evidence" value="ECO:0007669"/>
    <property type="project" value="InterPro"/>
</dbReference>
<dbReference type="GO" id="GO:0004124">
    <property type="term" value="F:cysteine synthase activity"/>
    <property type="evidence" value="ECO:0007669"/>
    <property type="project" value="TreeGrafter"/>
</dbReference>
<dbReference type="InterPro" id="IPR000277">
    <property type="entry name" value="Cys/Met-Metab_PyrdxlP-dep_enz"/>
</dbReference>
<dbReference type="PIRSF" id="PIRSF001434">
    <property type="entry name" value="CGS"/>
    <property type="match status" value="1"/>
</dbReference>
<dbReference type="PROSITE" id="PS00868">
    <property type="entry name" value="CYS_MET_METAB_PP"/>
    <property type="match status" value="1"/>
</dbReference>
<evidence type="ECO:0000313" key="9">
    <source>
        <dbReference type="Proteomes" id="UP001165079"/>
    </source>
</evidence>
<dbReference type="EMBL" id="BSTX01000002">
    <property type="protein sequence ID" value="GLZ78512.1"/>
    <property type="molecule type" value="Genomic_DNA"/>
</dbReference>
<comment type="caution">
    <text evidence="8">The sequence shown here is derived from an EMBL/GenBank/DDBJ whole genome shotgun (WGS) entry which is preliminary data.</text>
</comment>
<dbReference type="Gene3D" id="3.40.640.10">
    <property type="entry name" value="Type I PLP-dependent aspartate aminotransferase-like (Major domain)"/>
    <property type="match status" value="1"/>
</dbReference>
<dbReference type="GO" id="GO:0005737">
    <property type="term" value="C:cytoplasm"/>
    <property type="evidence" value="ECO:0007669"/>
    <property type="project" value="TreeGrafter"/>
</dbReference>
<dbReference type="InterPro" id="IPR015421">
    <property type="entry name" value="PyrdxlP-dep_Trfase_major"/>
</dbReference>
<dbReference type="GO" id="GO:0071269">
    <property type="term" value="P:L-homocysteine biosynthetic process"/>
    <property type="evidence" value="ECO:0007669"/>
    <property type="project" value="TreeGrafter"/>
</dbReference>
<evidence type="ECO:0000256" key="2">
    <source>
        <dbReference type="ARBA" id="ARBA00009077"/>
    </source>
</evidence>
<evidence type="ECO:0008006" key="10">
    <source>
        <dbReference type="Google" id="ProtNLM"/>
    </source>
</evidence>
<dbReference type="PANTHER" id="PTHR43797:SF2">
    <property type="entry name" value="HOMOCYSTEINE_CYSTEINE SYNTHASE"/>
    <property type="match status" value="1"/>
</dbReference>
<dbReference type="AlphaFoldDB" id="A0A9W6SMI6"/>
<dbReference type="Proteomes" id="UP001165079">
    <property type="component" value="Unassembled WGS sequence"/>
</dbReference>
<gene>
    <name evidence="8" type="ORF">Afil01_33190</name>
</gene>
<dbReference type="FunFam" id="3.40.640.10:FF:000035">
    <property type="entry name" value="O-succinylhomoserine sulfhydrylase"/>
    <property type="match status" value="1"/>
</dbReference>
<name>A0A9W6SMI6_9ACTN</name>
<comment type="cofactor">
    <cofactor evidence="1 6">
        <name>pyridoxal 5'-phosphate</name>
        <dbReference type="ChEBI" id="CHEBI:597326"/>
    </cofactor>
</comment>
<dbReference type="SUPFAM" id="SSF53383">
    <property type="entry name" value="PLP-dependent transferases"/>
    <property type="match status" value="1"/>
</dbReference>
<proteinExistence type="inferred from homology"/>
<reference evidence="8" key="1">
    <citation type="submission" date="2023-03" db="EMBL/GenBank/DDBJ databases">
        <title>Actinorhabdospora filicis NBRC 111898.</title>
        <authorList>
            <person name="Ichikawa N."/>
            <person name="Sato H."/>
            <person name="Tonouchi N."/>
        </authorList>
    </citation>
    <scope>NUCLEOTIDE SEQUENCE</scope>
    <source>
        <strain evidence="8">NBRC 111898</strain>
    </source>
</reference>
<evidence type="ECO:0000256" key="7">
    <source>
        <dbReference type="SAM" id="MobiDB-lite"/>
    </source>
</evidence>
<dbReference type="Pfam" id="PF01053">
    <property type="entry name" value="Cys_Met_Meta_PP"/>
    <property type="match status" value="1"/>
</dbReference>
<evidence type="ECO:0000256" key="4">
    <source>
        <dbReference type="ARBA" id="ARBA00022898"/>
    </source>
</evidence>
<comment type="similarity">
    <text evidence="2 6">Belongs to the trans-sulfuration enzymes family.</text>
</comment>